<feature type="region of interest" description="Disordered" evidence="7">
    <location>
        <begin position="144"/>
        <end position="166"/>
    </location>
</feature>
<dbReference type="InterPro" id="IPR012337">
    <property type="entry name" value="RNaseH-like_sf"/>
</dbReference>
<dbReference type="InterPro" id="IPR041373">
    <property type="entry name" value="RT_RNaseH"/>
</dbReference>
<sequence>MSCAGTELGDSLLKANSNAASGTLNELLTAMRSLAVIPVATCVSQTELLQLRQERDEAFRTFTARVRGKAETCAFTAECECGKDVDYTDNVIRDVLLNGLSDPDIRREILGTPDILKKPVNDVIALVENKEMARNALPSSTLSAVSSFQRQKNPTTTTATTPSQVDQTKEATCPDCKHTFKVFTEGARGWNTKPHQLCINCYRTRRRKKRQPRLPHDNKPSLQAIEQDPISQVAVFQTAQTDRHRRHHTRASTPHGNINKALATRLDHHIFSKGEWKRARLLDHPRVKVTISVAKSADTRITSPSHASGRDTVVSAVADTGAQSDLWSLDDFLACGFSRDELRPVSLSLSAANRSPISIEGAFFAKITTTPHSGNVMSCHSMVYVSSSVQAMYLSYETLLNLGLLANDFPSMDNAGTPSERTQIADSDASTDPASINAARSLNNGCNAPNTPHDPCSCPQREVAPPRPPVLPFPCTPENNDRMKAWLLARYSSSTFNTCPHRALPCMEGPSIEMHVDATATPKACHTPANIPLHWQQQVHDDLLRDEALGVIERVPYGEPVKWCHRMVVTRKHDGSPRRTVDLSPLNKFCKRETFAMESPSHLAHAVLSAFVLLNPDKFQFAQRSVDFAGFRVSSSTIEPLPKYLDAIRDFPSPISTTDIRSWFGLVNQVTNYAQLRDIMAPFKPFLSPRCKFHWSPELEEAFTTSKEAIVEAIRKGVEIFDIHKRTCLRPDWSRLRVIGYFLLQQHCSCPSGIPECCLGGWHITLAGSRFLSSAEERYAAIEGEALAVAWGLEQTRYFTQGCDNLVVITDHKPLVKIFGDRTLDEISNSRLFWLKQRTLQWRFDIKHLPGKTNLAADATSRHPSPSGSVNTASLGLSSYPDFVESALMASIRHDAQELGTISWPLLAQETAADTSLSHLLKLIEQGTQSFDRNDPILASLWPICESTYAQEGVLLYQDRVVVPSSLRHRVIQHLHAAHQGVTAMEQRARAIVYWPGMSKDIRETRERCADCNRNAPSQTRSHDVVGDRLSGWVEVLSSTAGTNLGGSVGLVQHLRSFFATFGVPEELSSDGGPEFMVSHTEDFLRLWGVKHRVSSVAFPQSNGRAEVAVKTAKRLLMSNTGPTGSLDHDRFLRAMLQLRNTPDPDCNLSPAQIIFGHPLRDTLSFVNRLEKFSNPNPLWRQAWTAREEALRTRIARNTESLRAHSRPLRPLTIGERVFLQNQKGASPTKWDRSGTVVEAPGHDQYRVKVDGSGRLTLRNRRFLRAYTPATPSTKLPEPSTDRQSGSPRSRCPNHHHRVSFQLYLCHIDGRNNDVDAGERSIDLEPIRDVISSEERNFHRQCIVIVA</sequence>
<evidence type="ECO:0000256" key="5">
    <source>
        <dbReference type="ARBA" id="ARBA00022801"/>
    </source>
</evidence>
<dbReference type="Gene3D" id="3.30.420.10">
    <property type="entry name" value="Ribonuclease H-like superfamily/Ribonuclease H"/>
    <property type="match status" value="1"/>
</dbReference>
<reference evidence="8" key="1">
    <citation type="submission" date="2020-04" db="EMBL/GenBank/DDBJ databases">
        <authorList>
            <person name="Alioto T."/>
            <person name="Alioto T."/>
            <person name="Gomez Garrido J."/>
        </authorList>
    </citation>
    <scope>NUCLEOTIDE SEQUENCE</scope>
    <source>
        <strain evidence="8">A484AB</strain>
    </source>
</reference>
<feature type="region of interest" description="Disordered" evidence="7">
    <location>
        <begin position="1267"/>
        <end position="1295"/>
    </location>
</feature>
<dbReference type="PANTHER" id="PTHR37984">
    <property type="entry name" value="PROTEIN CBG26694"/>
    <property type="match status" value="1"/>
</dbReference>
<dbReference type="InterPro" id="IPR043502">
    <property type="entry name" value="DNA/RNA_pol_sf"/>
</dbReference>
<dbReference type="Pfam" id="PF17917">
    <property type="entry name" value="RT_RNaseH"/>
    <property type="match status" value="1"/>
</dbReference>
<evidence type="ECO:0000313" key="9">
    <source>
        <dbReference type="Proteomes" id="UP001152795"/>
    </source>
</evidence>
<dbReference type="InterPro" id="IPR041588">
    <property type="entry name" value="Integrase_H2C2"/>
</dbReference>
<evidence type="ECO:0000256" key="3">
    <source>
        <dbReference type="ARBA" id="ARBA00022722"/>
    </source>
</evidence>
<dbReference type="SUPFAM" id="SSF56672">
    <property type="entry name" value="DNA/RNA polymerases"/>
    <property type="match status" value="1"/>
</dbReference>
<dbReference type="Gene3D" id="3.30.70.270">
    <property type="match status" value="1"/>
</dbReference>
<feature type="compositionally biased region" description="Polar residues" evidence="7">
    <location>
        <begin position="144"/>
        <end position="154"/>
    </location>
</feature>
<feature type="non-terminal residue" evidence="8">
    <location>
        <position position="1347"/>
    </location>
</feature>
<keyword evidence="1" id="KW-0808">Transferase</keyword>
<comment type="caution">
    <text evidence="8">The sequence shown here is derived from an EMBL/GenBank/DDBJ whole genome shotgun (WGS) entry which is preliminary data.</text>
</comment>
<name>A0A6S7GJC2_PARCT</name>
<dbReference type="OrthoDB" id="5982385at2759"/>
<dbReference type="GO" id="GO:0004519">
    <property type="term" value="F:endonuclease activity"/>
    <property type="evidence" value="ECO:0007669"/>
    <property type="project" value="UniProtKB-KW"/>
</dbReference>
<feature type="region of interest" description="Disordered" evidence="7">
    <location>
        <begin position="206"/>
        <end position="230"/>
    </location>
</feature>
<protein>
    <submittedName>
        <fullName evidence="8">Transposon Ty3-I Gag-Pol poly</fullName>
    </submittedName>
</protein>
<gene>
    <name evidence="8" type="ORF">PACLA_8A011690</name>
</gene>
<keyword evidence="5" id="KW-0378">Hydrolase</keyword>
<dbReference type="Proteomes" id="UP001152795">
    <property type="component" value="Unassembled WGS sequence"/>
</dbReference>
<dbReference type="InterPro" id="IPR036397">
    <property type="entry name" value="RNaseH_sf"/>
</dbReference>
<dbReference type="InterPro" id="IPR050951">
    <property type="entry name" value="Retrovirus_Pol_polyprotein"/>
</dbReference>
<keyword evidence="2" id="KW-0548">Nucleotidyltransferase</keyword>
<dbReference type="InterPro" id="IPR001584">
    <property type="entry name" value="Integrase_cat-core"/>
</dbReference>
<evidence type="ECO:0000256" key="4">
    <source>
        <dbReference type="ARBA" id="ARBA00022759"/>
    </source>
</evidence>
<keyword evidence="3" id="KW-0540">Nuclease</keyword>
<dbReference type="Pfam" id="PF17921">
    <property type="entry name" value="Integrase_H2C2"/>
    <property type="match status" value="1"/>
</dbReference>
<dbReference type="GO" id="GO:0003676">
    <property type="term" value="F:nucleic acid binding"/>
    <property type="evidence" value="ECO:0007669"/>
    <property type="project" value="InterPro"/>
</dbReference>
<dbReference type="SUPFAM" id="SSF53098">
    <property type="entry name" value="Ribonuclease H-like"/>
    <property type="match status" value="1"/>
</dbReference>
<dbReference type="Gene3D" id="1.10.340.70">
    <property type="match status" value="1"/>
</dbReference>
<dbReference type="GO" id="GO:0003964">
    <property type="term" value="F:RNA-directed DNA polymerase activity"/>
    <property type="evidence" value="ECO:0007669"/>
    <property type="project" value="UniProtKB-KW"/>
</dbReference>
<dbReference type="InterPro" id="IPR043128">
    <property type="entry name" value="Rev_trsase/Diguanyl_cyclase"/>
</dbReference>
<evidence type="ECO:0000256" key="7">
    <source>
        <dbReference type="SAM" id="MobiDB-lite"/>
    </source>
</evidence>
<evidence type="ECO:0000313" key="8">
    <source>
        <dbReference type="EMBL" id="CAB3989236.1"/>
    </source>
</evidence>
<evidence type="ECO:0000256" key="1">
    <source>
        <dbReference type="ARBA" id="ARBA00022679"/>
    </source>
</evidence>
<proteinExistence type="predicted"/>
<dbReference type="Gene3D" id="3.10.10.10">
    <property type="entry name" value="HIV Type 1 Reverse Transcriptase, subunit A, domain 1"/>
    <property type="match status" value="1"/>
</dbReference>
<organism evidence="8 9">
    <name type="scientific">Paramuricea clavata</name>
    <name type="common">Red gorgonian</name>
    <name type="synonym">Violescent sea-whip</name>
    <dbReference type="NCBI Taxonomy" id="317549"/>
    <lineage>
        <taxon>Eukaryota</taxon>
        <taxon>Metazoa</taxon>
        <taxon>Cnidaria</taxon>
        <taxon>Anthozoa</taxon>
        <taxon>Octocorallia</taxon>
        <taxon>Malacalcyonacea</taxon>
        <taxon>Plexauridae</taxon>
        <taxon>Paramuricea</taxon>
    </lineage>
</organism>
<dbReference type="GO" id="GO:0015074">
    <property type="term" value="P:DNA integration"/>
    <property type="evidence" value="ECO:0007669"/>
    <property type="project" value="InterPro"/>
</dbReference>
<dbReference type="GO" id="GO:0016787">
    <property type="term" value="F:hydrolase activity"/>
    <property type="evidence" value="ECO:0007669"/>
    <property type="project" value="UniProtKB-KW"/>
</dbReference>
<keyword evidence="6" id="KW-0695">RNA-directed DNA polymerase</keyword>
<evidence type="ECO:0000256" key="2">
    <source>
        <dbReference type="ARBA" id="ARBA00022695"/>
    </source>
</evidence>
<dbReference type="EMBL" id="CACRXK020001448">
    <property type="protein sequence ID" value="CAB3989236.1"/>
    <property type="molecule type" value="Genomic_DNA"/>
</dbReference>
<keyword evidence="4" id="KW-0255">Endonuclease</keyword>
<evidence type="ECO:0000256" key="6">
    <source>
        <dbReference type="ARBA" id="ARBA00022918"/>
    </source>
</evidence>
<dbReference type="PANTHER" id="PTHR37984:SF7">
    <property type="entry name" value="INTEGRASE CATALYTIC DOMAIN-CONTAINING PROTEIN"/>
    <property type="match status" value="1"/>
</dbReference>
<dbReference type="PROSITE" id="PS50994">
    <property type="entry name" value="INTEGRASE"/>
    <property type="match status" value="1"/>
</dbReference>
<dbReference type="FunFam" id="1.10.340.70:FF:000004">
    <property type="entry name" value="Retrovirus-related Pol polyprotein from transposon 297-like Protein"/>
    <property type="match status" value="1"/>
</dbReference>
<accession>A0A6S7GJC2</accession>
<keyword evidence="9" id="KW-1185">Reference proteome</keyword>